<dbReference type="Pfam" id="PF03323">
    <property type="entry name" value="GerA"/>
    <property type="match status" value="1"/>
</dbReference>
<keyword evidence="2 3" id="KW-0472">Membrane</keyword>
<dbReference type="Proteomes" id="UP000193834">
    <property type="component" value="Unassembled WGS sequence"/>
</dbReference>
<dbReference type="PIRSF" id="PIRSF005690">
    <property type="entry name" value="GerBA"/>
    <property type="match status" value="1"/>
</dbReference>
<comment type="similarity">
    <text evidence="1">Belongs to the GerABKA family.</text>
</comment>
<dbReference type="PANTHER" id="PTHR22550:SF5">
    <property type="entry name" value="LEUCINE ZIPPER PROTEIN 4"/>
    <property type="match status" value="1"/>
</dbReference>
<feature type="transmembrane region" description="Helical" evidence="3">
    <location>
        <begin position="401"/>
        <end position="422"/>
    </location>
</feature>
<dbReference type="InterPro" id="IPR004995">
    <property type="entry name" value="Spore_Ger"/>
</dbReference>
<dbReference type="STRING" id="1852522.SAMN06295960_3547"/>
<keyword evidence="3" id="KW-1133">Transmembrane helix</keyword>
<dbReference type="EMBL" id="FXAZ01000005">
    <property type="protein sequence ID" value="SMG53685.1"/>
    <property type="molecule type" value="Genomic_DNA"/>
</dbReference>
<feature type="transmembrane region" description="Helical" evidence="3">
    <location>
        <begin position="371"/>
        <end position="389"/>
    </location>
</feature>
<evidence type="ECO:0000256" key="3">
    <source>
        <dbReference type="SAM" id="Phobius"/>
    </source>
</evidence>
<accession>A0A1X7LIS3</accession>
<proteinExistence type="inferred from homology"/>
<name>A0A1X7LIS3_9BACL</name>
<dbReference type="AlphaFoldDB" id="A0A1X7LIS3"/>
<evidence type="ECO:0000313" key="5">
    <source>
        <dbReference type="Proteomes" id="UP000193834"/>
    </source>
</evidence>
<dbReference type="GO" id="GO:0009847">
    <property type="term" value="P:spore germination"/>
    <property type="evidence" value="ECO:0007669"/>
    <property type="project" value="InterPro"/>
</dbReference>
<organism evidence="4 5">
    <name type="scientific">Paenibacillus aquistagni</name>
    <dbReference type="NCBI Taxonomy" id="1852522"/>
    <lineage>
        <taxon>Bacteria</taxon>
        <taxon>Bacillati</taxon>
        <taxon>Bacillota</taxon>
        <taxon>Bacilli</taxon>
        <taxon>Bacillales</taxon>
        <taxon>Paenibacillaceae</taxon>
        <taxon>Paenibacillus</taxon>
    </lineage>
</organism>
<evidence type="ECO:0000256" key="2">
    <source>
        <dbReference type="ARBA" id="ARBA00023136"/>
    </source>
</evidence>
<keyword evidence="3" id="KW-0812">Transmembrane</keyword>
<feature type="transmembrane region" description="Helical" evidence="3">
    <location>
        <begin position="275"/>
        <end position="297"/>
    </location>
</feature>
<dbReference type="PANTHER" id="PTHR22550">
    <property type="entry name" value="SPORE GERMINATION PROTEIN"/>
    <property type="match status" value="1"/>
</dbReference>
<reference evidence="4 5" key="1">
    <citation type="submission" date="2017-04" db="EMBL/GenBank/DDBJ databases">
        <authorList>
            <person name="Afonso C.L."/>
            <person name="Miller P.J."/>
            <person name="Scott M.A."/>
            <person name="Spackman E."/>
            <person name="Goraichik I."/>
            <person name="Dimitrov K.M."/>
            <person name="Suarez D.L."/>
            <person name="Swayne D.E."/>
        </authorList>
    </citation>
    <scope>NUCLEOTIDE SEQUENCE [LARGE SCALE GENOMIC DNA]</scope>
    <source>
        <strain evidence="4 5">11</strain>
    </source>
</reference>
<dbReference type="RefSeq" id="WP_176228969.1">
    <property type="nucleotide sequence ID" value="NZ_FXAZ01000005.1"/>
</dbReference>
<protein>
    <submittedName>
        <fullName evidence="4">GerA spore germination protein</fullName>
    </submittedName>
</protein>
<dbReference type="InterPro" id="IPR050768">
    <property type="entry name" value="UPF0353/GerABKA_families"/>
</dbReference>
<keyword evidence="5" id="KW-1185">Reference proteome</keyword>
<gene>
    <name evidence="4" type="ORF">SAMN06295960_3547</name>
</gene>
<dbReference type="GO" id="GO:0016020">
    <property type="term" value="C:membrane"/>
    <property type="evidence" value="ECO:0007669"/>
    <property type="project" value="InterPro"/>
</dbReference>
<evidence type="ECO:0000313" key="4">
    <source>
        <dbReference type="EMBL" id="SMG53685.1"/>
    </source>
</evidence>
<sequence length="469" mass="53684">MTNYYGMEIDWENEVHKRFSQCQDITVEKLGNQMTIFFFRHLLDYNLFQSFVTSFFEDADRQDGLERLIQVWNPITGHNQEHILGQFVEKVLRGEVGGVYNGRLYTIAVGHSTSRVIMPSDRESVITGPHDAFTEDWATNLSLIRRRIQSSHLKVIKHNIGSEYPIDIFMLYIQDTAEQEIVDEAIKRIERIQVNQALDGNVLAKRLDDAPFSVFPQWLGTERPDVVADQLKQGKVVIVTSNSPTVIAAPAHFFDFFAVSGDAYERWHFSVFIRILRIFVFILSLMLSAFYVAITTYHYQFIPSPLLQTMIQARYRVPFSPMIEALMIEGVVELLREAGARLPSKIAQTIGIVGGLVIGQAIVQAGLVSDVLIVAVAASALSSFIVPNYTMETSMRLFRFLNVILAGYLGYFGIFLFVTLFVTHLCHIKTLSKEYIMLSRFPRFTFLSYRKQPRMSAYLWNKLPSKSKR</sequence>
<evidence type="ECO:0000256" key="1">
    <source>
        <dbReference type="ARBA" id="ARBA00005278"/>
    </source>
</evidence>